<dbReference type="Proteomes" id="UP000518752">
    <property type="component" value="Unassembled WGS sequence"/>
</dbReference>
<protein>
    <recommendedName>
        <fullName evidence="4">Glycoside hydrolase family 78 protein</fullName>
    </recommendedName>
</protein>
<gene>
    <name evidence="2" type="ORF">D9757_013428</name>
</gene>
<dbReference type="OrthoDB" id="25887at2759"/>
<keyword evidence="3" id="KW-1185">Reference proteome</keyword>
<evidence type="ECO:0008006" key="4">
    <source>
        <dbReference type="Google" id="ProtNLM"/>
    </source>
</evidence>
<sequence length="396" mass="41656">MVKLSQVLRWIPVFFAAIGTSSALEVQRRDNSTCVVPAAPVLNFSSSQWVWTTELSSPNGDAPAGSRAFRKSFLPPQGKTPAYLTIGFAVDDVSFLWVNGVQIVKHTAYFTTGRFCVALESTNCGILLAINVTNTGGPAGLFADVVVTYTDGTTSQIVTDSSWRASVGNIPDGFQELSYDDSTWETVITQGGDGVAPWGRPQHAGTDLQSLATARWIWTNEAAPGSFPPGARAFRFTLILPAGHTTGTANAMITADDSYSIYINGRFIGSGISGFSTAQRFVADVQGPAVTFAVYAVNGNDQPNPAGLLASIQVTSQDEITCNDCNSTSFVVSSYAWKTFPGPVPDGFEQPTFDDSAWVPSTIIGQNGVTPWGTIAAPTTITTGGTPVPGAPAGSA</sequence>
<proteinExistence type="predicted"/>
<organism evidence="2 3">
    <name type="scientific">Collybiopsis confluens</name>
    <dbReference type="NCBI Taxonomy" id="2823264"/>
    <lineage>
        <taxon>Eukaryota</taxon>
        <taxon>Fungi</taxon>
        <taxon>Dikarya</taxon>
        <taxon>Basidiomycota</taxon>
        <taxon>Agaricomycotina</taxon>
        <taxon>Agaricomycetes</taxon>
        <taxon>Agaricomycetidae</taxon>
        <taxon>Agaricales</taxon>
        <taxon>Marasmiineae</taxon>
        <taxon>Omphalotaceae</taxon>
        <taxon>Collybiopsis</taxon>
    </lineage>
</organism>
<evidence type="ECO:0000313" key="2">
    <source>
        <dbReference type="EMBL" id="KAF5344780.1"/>
    </source>
</evidence>
<dbReference type="InterPro" id="IPR008979">
    <property type="entry name" value="Galactose-bd-like_sf"/>
</dbReference>
<feature type="chain" id="PRO_5034526103" description="Glycoside hydrolase family 78 protein" evidence="1">
    <location>
        <begin position="24"/>
        <end position="396"/>
    </location>
</feature>
<reference evidence="2 3" key="1">
    <citation type="journal article" date="2020" name="ISME J.">
        <title>Uncovering the hidden diversity of litter-decomposition mechanisms in mushroom-forming fungi.</title>
        <authorList>
            <person name="Floudas D."/>
            <person name="Bentzer J."/>
            <person name="Ahren D."/>
            <person name="Johansson T."/>
            <person name="Persson P."/>
            <person name="Tunlid A."/>
        </authorList>
    </citation>
    <scope>NUCLEOTIDE SEQUENCE [LARGE SCALE GENOMIC DNA]</scope>
    <source>
        <strain evidence="2 3">CBS 406.79</strain>
    </source>
</reference>
<comment type="caution">
    <text evidence="2">The sequence shown here is derived from an EMBL/GenBank/DDBJ whole genome shotgun (WGS) entry which is preliminary data.</text>
</comment>
<name>A0A8H5CN24_9AGAR</name>
<evidence type="ECO:0000313" key="3">
    <source>
        <dbReference type="Proteomes" id="UP000518752"/>
    </source>
</evidence>
<dbReference type="SUPFAM" id="SSF49785">
    <property type="entry name" value="Galactose-binding domain-like"/>
    <property type="match status" value="1"/>
</dbReference>
<dbReference type="Gene3D" id="2.60.120.260">
    <property type="entry name" value="Galactose-binding domain-like"/>
    <property type="match status" value="2"/>
</dbReference>
<evidence type="ECO:0000256" key="1">
    <source>
        <dbReference type="SAM" id="SignalP"/>
    </source>
</evidence>
<accession>A0A8H5CN24</accession>
<dbReference type="AlphaFoldDB" id="A0A8H5CN24"/>
<keyword evidence="1" id="KW-0732">Signal</keyword>
<feature type="signal peptide" evidence="1">
    <location>
        <begin position="1"/>
        <end position="23"/>
    </location>
</feature>
<dbReference type="EMBL" id="JAACJN010000394">
    <property type="protein sequence ID" value="KAF5344780.1"/>
    <property type="molecule type" value="Genomic_DNA"/>
</dbReference>